<proteinExistence type="predicted"/>
<keyword evidence="6" id="KW-1185">Reference proteome</keyword>
<keyword evidence="1" id="KW-1015">Disulfide bond</keyword>
<protein>
    <recommendedName>
        <fullName evidence="7">WSC domain-containing protein</fullName>
    </recommendedName>
</protein>
<dbReference type="Pfam" id="PF01822">
    <property type="entry name" value="WSC"/>
    <property type="match status" value="1"/>
</dbReference>
<dbReference type="AlphaFoldDB" id="A0A9Q1BV28"/>
<evidence type="ECO:0000256" key="1">
    <source>
        <dbReference type="ARBA" id="ARBA00023157"/>
    </source>
</evidence>
<keyword evidence="2" id="KW-0768">Sushi</keyword>
<dbReference type="InterPro" id="IPR035976">
    <property type="entry name" value="Sushi/SCR/CCP_sf"/>
</dbReference>
<dbReference type="PROSITE" id="PS51212">
    <property type="entry name" value="WSC"/>
    <property type="match status" value="1"/>
</dbReference>
<feature type="domain" description="Sushi" evidence="3">
    <location>
        <begin position="80"/>
        <end position="135"/>
    </location>
</feature>
<dbReference type="Proteomes" id="UP001152320">
    <property type="component" value="Chromosome 11"/>
</dbReference>
<reference evidence="5" key="1">
    <citation type="submission" date="2021-10" db="EMBL/GenBank/DDBJ databases">
        <title>Tropical sea cucumber genome reveals ecological adaptation and Cuvierian tubules defense mechanism.</title>
        <authorList>
            <person name="Chen T."/>
        </authorList>
    </citation>
    <scope>NUCLEOTIDE SEQUENCE</scope>
    <source>
        <strain evidence="5">Nanhai2018</strain>
        <tissue evidence="5">Muscle</tissue>
    </source>
</reference>
<dbReference type="OrthoDB" id="6127264at2759"/>
<dbReference type="SUPFAM" id="SSF57535">
    <property type="entry name" value="Complement control module/SCR domain"/>
    <property type="match status" value="1"/>
</dbReference>
<dbReference type="Pfam" id="PF00084">
    <property type="entry name" value="Sushi"/>
    <property type="match status" value="1"/>
</dbReference>
<dbReference type="CDD" id="cd00033">
    <property type="entry name" value="CCP"/>
    <property type="match status" value="1"/>
</dbReference>
<accession>A0A9Q1BV28</accession>
<dbReference type="Gene3D" id="2.10.70.10">
    <property type="entry name" value="Complement Module, domain 1"/>
    <property type="match status" value="1"/>
</dbReference>
<comment type="caution">
    <text evidence="2">Lacks conserved residue(s) required for the propagation of feature annotation.</text>
</comment>
<dbReference type="InterPro" id="IPR002889">
    <property type="entry name" value="WSC_carb-bd"/>
</dbReference>
<evidence type="ECO:0000313" key="6">
    <source>
        <dbReference type="Proteomes" id="UP001152320"/>
    </source>
</evidence>
<evidence type="ECO:0000313" key="5">
    <source>
        <dbReference type="EMBL" id="KAJ8033124.1"/>
    </source>
</evidence>
<dbReference type="SMART" id="SM00032">
    <property type="entry name" value="CCP"/>
    <property type="match status" value="1"/>
</dbReference>
<evidence type="ECO:0000259" key="4">
    <source>
        <dbReference type="PROSITE" id="PS51212"/>
    </source>
</evidence>
<dbReference type="PROSITE" id="PS50923">
    <property type="entry name" value="SUSHI"/>
    <property type="match status" value="1"/>
</dbReference>
<gene>
    <name evidence="5" type="ORF">HOLleu_23268</name>
</gene>
<evidence type="ECO:0000259" key="3">
    <source>
        <dbReference type="PROSITE" id="PS50923"/>
    </source>
</evidence>
<dbReference type="EMBL" id="JAIZAY010000011">
    <property type="protein sequence ID" value="KAJ8033124.1"/>
    <property type="molecule type" value="Genomic_DNA"/>
</dbReference>
<name>A0A9Q1BV28_HOLLE</name>
<evidence type="ECO:0000256" key="2">
    <source>
        <dbReference type="PROSITE-ProRule" id="PRU00302"/>
    </source>
</evidence>
<sequence>MKDHEKYLPELTIESCLIECTSAKLAYFSLEQINMCYCGRDETGFQKYGNSSNCVIPCAGNTNQTCGGQFAIDVYKIELKQCPELNPPLNGNVHQRGDKAWFDCLDGYRLRGSKIIHCNRTTFEWTIPASPICYNTFENRSAQHSKGSCELT</sequence>
<comment type="caution">
    <text evidence="5">The sequence shown here is derived from an EMBL/GenBank/DDBJ whole genome shotgun (WGS) entry which is preliminary data.</text>
</comment>
<dbReference type="InterPro" id="IPR000436">
    <property type="entry name" value="Sushi_SCR_CCP_dom"/>
</dbReference>
<organism evidence="5 6">
    <name type="scientific">Holothuria leucospilota</name>
    <name type="common">Black long sea cucumber</name>
    <name type="synonym">Mertensiothuria leucospilota</name>
    <dbReference type="NCBI Taxonomy" id="206669"/>
    <lineage>
        <taxon>Eukaryota</taxon>
        <taxon>Metazoa</taxon>
        <taxon>Echinodermata</taxon>
        <taxon>Eleutherozoa</taxon>
        <taxon>Echinozoa</taxon>
        <taxon>Holothuroidea</taxon>
        <taxon>Aspidochirotacea</taxon>
        <taxon>Aspidochirotida</taxon>
        <taxon>Holothuriidae</taxon>
        <taxon>Holothuria</taxon>
    </lineage>
</organism>
<feature type="domain" description="WSC" evidence="4">
    <location>
        <begin position="1"/>
        <end position="78"/>
    </location>
</feature>
<evidence type="ECO:0008006" key="7">
    <source>
        <dbReference type="Google" id="ProtNLM"/>
    </source>
</evidence>